<accession>A0A0A9GMZ1</accession>
<reference evidence="2" key="1">
    <citation type="submission" date="2014-09" db="EMBL/GenBank/DDBJ databases">
        <authorList>
            <person name="Magalhaes I.L.F."/>
            <person name="Oliveira U."/>
            <person name="Santos F.R."/>
            <person name="Vidigal T.H.D.A."/>
            <person name="Brescovit A.D."/>
            <person name="Santos A.J."/>
        </authorList>
    </citation>
    <scope>NUCLEOTIDE SEQUENCE</scope>
    <source>
        <tissue evidence="2">Shoot tissue taken approximately 20 cm above the soil surface</tissue>
    </source>
</reference>
<feature type="compositionally biased region" description="Low complexity" evidence="1">
    <location>
        <begin position="1"/>
        <end position="24"/>
    </location>
</feature>
<proteinExistence type="predicted"/>
<name>A0A0A9GMZ1_ARUDO</name>
<evidence type="ECO:0000256" key="1">
    <source>
        <dbReference type="SAM" id="MobiDB-lite"/>
    </source>
</evidence>
<feature type="region of interest" description="Disordered" evidence="1">
    <location>
        <begin position="1"/>
        <end position="29"/>
    </location>
</feature>
<reference evidence="2" key="2">
    <citation type="journal article" date="2015" name="Data Brief">
        <title>Shoot transcriptome of the giant reed, Arundo donax.</title>
        <authorList>
            <person name="Barrero R.A."/>
            <person name="Guerrero F.D."/>
            <person name="Moolhuijzen P."/>
            <person name="Goolsby J.A."/>
            <person name="Tidwell J."/>
            <person name="Bellgard S.E."/>
            <person name="Bellgard M.I."/>
        </authorList>
    </citation>
    <scope>NUCLEOTIDE SEQUENCE</scope>
    <source>
        <tissue evidence="2">Shoot tissue taken approximately 20 cm above the soil surface</tissue>
    </source>
</reference>
<protein>
    <submittedName>
        <fullName evidence="2">ATP binding protein</fullName>
    </submittedName>
</protein>
<dbReference type="AlphaFoldDB" id="A0A0A9GMZ1"/>
<dbReference type="EMBL" id="GBRH01175873">
    <property type="protein sequence ID" value="JAE22023.1"/>
    <property type="molecule type" value="Transcribed_RNA"/>
</dbReference>
<evidence type="ECO:0000313" key="2">
    <source>
        <dbReference type="EMBL" id="JAE22023.1"/>
    </source>
</evidence>
<organism evidence="2">
    <name type="scientific">Arundo donax</name>
    <name type="common">Giant reed</name>
    <name type="synonym">Donax arundinaceus</name>
    <dbReference type="NCBI Taxonomy" id="35708"/>
    <lineage>
        <taxon>Eukaryota</taxon>
        <taxon>Viridiplantae</taxon>
        <taxon>Streptophyta</taxon>
        <taxon>Embryophyta</taxon>
        <taxon>Tracheophyta</taxon>
        <taxon>Spermatophyta</taxon>
        <taxon>Magnoliopsida</taxon>
        <taxon>Liliopsida</taxon>
        <taxon>Poales</taxon>
        <taxon>Poaceae</taxon>
        <taxon>PACMAD clade</taxon>
        <taxon>Arundinoideae</taxon>
        <taxon>Arundineae</taxon>
        <taxon>Arundo</taxon>
    </lineage>
</organism>
<sequence length="46" mass="4908">MRAVTPTPSSPRSSSPSTCSAPKSLPSSSRWSWLKPTLAIHLKATL</sequence>